<dbReference type="SMART" id="SM00225">
    <property type="entry name" value="BTB"/>
    <property type="match status" value="1"/>
</dbReference>
<dbReference type="FunFam" id="1.25.40.420:FF:000001">
    <property type="entry name" value="Kelch-like family member 12"/>
    <property type="match status" value="1"/>
</dbReference>
<dbReference type="PANTHER" id="PTHR24412">
    <property type="entry name" value="KELCH PROTEIN"/>
    <property type="match status" value="1"/>
</dbReference>
<dbReference type="InterPro" id="IPR006652">
    <property type="entry name" value="Kelch_1"/>
</dbReference>
<dbReference type="Gene3D" id="2.120.10.80">
    <property type="entry name" value="Kelch-type beta propeller"/>
    <property type="match status" value="1"/>
</dbReference>
<dbReference type="Pfam" id="PF07707">
    <property type="entry name" value="BACK"/>
    <property type="match status" value="1"/>
</dbReference>
<feature type="compositionally biased region" description="Basic and acidic residues" evidence="9">
    <location>
        <begin position="261"/>
        <end position="282"/>
    </location>
</feature>
<dbReference type="Gene3D" id="3.30.710.10">
    <property type="entry name" value="Potassium Channel Kv1.1, Chain A"/>
    <property type="match status" value="1"/>
</dbReference>
<keyword evidence="7" id="KW-0677">Repeat</keyword>
<dbReference type="InterPro" id="IPR011333">
    <property type="entry name" value="SKP1/BTB/POZ_sf"/>
</dbReference>
<comment type="similarity">
    <text evidence="3">Belongs to the KLHL40 family.</text>
</comment>
<dbReference type="SUPFAM" id="SSF54695">
    <property type="entry name" value="POZ domain"/>
    <property type="match status" value="1"/>
</dbReference>
<dbReference type="AlphaFoldDB" id="A0A401SUA4"/>
<sequence>MAIPIDPAEEPRIYQQTLLQEGLRDLLESGKLVDCVLKVKGRELPCHSLVLAACSPYFRARLLAEAGPGPGLGPGPRRELVLDEEELDPELVEALLRYLYSSELSLSDANVKEVLSAASLLQIPSVFTVCVSFLHQRLGLSNCLAVFRLGLMLDCPRLAVAARDLVCEHFPLVSKDPDFLGLSAAELSAIASSDSLNVEREELVFEAVMAWASRQASPAKALAQLLDCVRFLLLPRGYLEQQVQAQPLLSSSPELLQKIQQVKDARNREEEEGEEKGKKATNKEAQATSPGSQEAKEEEEQLPPSILNKTPRFGMFVRDLICMINDEATVAYDPTTNECYFASVSSKIPKNHSSVVTKQNQIFVAGGLFYDEGNKESPLHSYFLQFDPLDSDWLGMPALPSPRCLFGLGEAENAIYVIGGKEVNEEEKTLDTVMCYDRHTFKWGESDPLPYEVYGHSVVSHNERVYVIGGKGKDKKCLNKVSVYNPQRFEWKEVAPMKTARSLFGAAVYQDKIWVATGVTDSGLTGSVEVYDITANKWEEMAEFPQERSSLSLVTVSNCLYAIAGFTMVQSESGDFVPTEINDIWKYDDDKKEWFGILREIPYASTATFLSVRLNILRMSKL</sequence>
<comment type="caution">
    <text evidence="11">The sequence shown here is derived from an EMBL/GenBank/DDBJ whole genome shotgun (WGS) entry which is preliminary data.</text>
</comment>
<dbReference type="InterPro" id="IPR015915">
    <property type="entry name" value="Kelch-typ_b-propeller"/>
</dbReference>
<dbReference type="OrthoDB" id="6359816at2759"/>
<dbReference type="GO" id="GO:0031672">
    <property type="term" value="C:A band"/>
    <property type="evidence" value="ECO:0007669"/>
    <property type="project" value="UniProtKB-SubCell"/>
</dbReference>
<dbReference type="PANTHER" id="PTHR24412:SF22">
    <property type="entry name" value="KELCH-LIKE PROTEIN 40"/>
    <property type="match status" value="1"/>
</dbReference>
<name>A0A401SUA4_CHIPU</name>
<feature type="domain" description="BTB" evidence="10">
    <location>
        <begin position="33"/>
        <end position="108"/>
    </location>
</feature>
<dbReference type="InterPro" id="IPR011705">
    <property type="entry name" value="BACK"/>
</dbReference>
<protein>
    <recommendedName>
        <fullName evidence="10">BTB domain-containing protein</fullName>
    </recommendedName>
</protein>
<keyword evidence="12" id="KW-1185">Reference proteome</keyword>
<organism evidence="11 12">
    <name type="scientific">Chiloscyllium punctatum</name>
    <name type="common">Brownbanded bambooshark</name>
    <name type="synonym">Hemiscyllium punctatum</name>
    <dbReference type="NCBI Taxonomy" id="137246"/>
    <lineage>
        <taxon>Eukaryota</taxon>
        <taxon>Metazoa</taxon>
        <taxon>Chordata</taxon>
        <taxon>Craniata</taxon>
        <taxon>Vertebrata</taxon>
        <taxon>Chondrichthyes</taxon>
        <taxon>Elasmobranchii</taxon>
        <taxon>Galeomorphii</taxon>
        <taxon>Galeoidea</taxon>
        <taxon>Orectolobiformes</taxon>
        <taxon>Hemiscylliidae</taxon>
        <taxon>Chiloscyllium</taxon>
    </lineage>
</organism>
<gene>
    <name evidence="11" type="ORF">chiPu_0012414</name>
</gene>
<dbReference type="InterPro" id="IPR000210">
    <property type="entry name" value="BTB/POZ_dom"/>
</dbReference>
<dbReference type="SMART" id="SM00875">
    <property type="entry name" value="BACK"/>
    <property type="match status" value="1"/>
</dbReference>
<dbReference type="FunFam" id="2.120.10.80:FF:000037">
    <property type="entry name" value="Kelch-like family member 40"/>
    <property type="match status" value="1"/>
</dbReference>
<dbReference type="PROSITE" id="PS50097">
    <property type="entry name" value="BTB"/>
    <property type="match status" value="1"/>
</dbReference>
<dbReference type="PIRSF" id="PIRSF037037">
    <property type="entry name" value="Kelch-like_protein_gigaxonin"/>
    <property type="match status" value="1"/>
</dbReference>
<reference evidence="11 12" key="1">
    <citation type="journal article" date="2018" name="Nat. Ecol. Evol.">
        <title>Shark genomes provide insights into elasmobranch evolution and the origin of vertebrates.</title>
        <authorList>
            <person name="Hara Y"/>
            <person name="Yamaguchi K"/>
            <person name="Onimaru K"/>
            <person name="Kadota M"/>
            <person name="Koyanagi M"/>
            <person name="Keeley SD"/>
            <person name="Tatsumi K"/>
            <person name="Tanaka K"/>
            <person name="Motone F"/>
            <person name="Kageyama Y"/>
            <person name="Nozu R"/>
            <person name="Adachi N"/>
            <person name="Nishimura O"/>
            <person name="Nakagawa R"/>
            <person name="Tanegashima C"/>
            <person name="Kiyatake I"/>
            <person name="Matsumoto R"/>
            <person name="Murakumo K"/>
            <person name="Nishida K"/>
            <person name="Terakita A"/>
            <person name="Kuratani S"/>
            <person name="Sato K"/>
            <person name="Hyodo S Kuraku.S."/>
        </authorList>
    </citation>
    <scope>NUCLEOTIDE SEQUENCE [LARGE SCALE GENOMIC DNA]</scope>
</reference>
<dbReference type="GO" id="GO:0031674">
    <property type="term" value="C:I band"/>
    <property type="evidence" value="ECO:0007669"/>
    <property type="project" value="UniProtKB-SubCell"/>
</dbReference>
<dbReference type="SUPFAM" id="SSF117281">
    <property type="entry name" value="Kelch motif"/>
    <property type="match status" value="1"/>
</dbReference>
<keyword evidence="4" id="KW-0880">Kelch repeat</keyword>
<dbReference type="GO" id="GO:0048741">
    <property type="term" value="P:skeletal muscle fiber development"/>
    <property type="evidence" value="ECO:0007669"/>
    <property type="project" value="UniProtKB-ARBA"/>
</dbReference>
<evidence type="ECO:0000313" key="12">
    <source>
        <dbReference type="Proteomes" id="UP000287033"/>
    </source>
</evidence>
<evidence type="ECO:0000256" key="6">
    <source>
        <dbReference type="ARBA" id="ARBA00022490"/>
    </source>
</evidence>
<accession>A0A401SUA4</accession>
<evidence type="ECO:0000256" key="7">
    <source>
        <dbReference type="ARBA" id="ARBA00022737"/>
    </source>
</evidence>
<evidence type="ECO:0000256" key="9">
    <source>
        <dbReference type="SAM" id="MobiDB-lite"/>
    </source>
</evidence>
<evidence type="ECO:0000259" key="10">
    <source>
        <dbReference type="PROSITE" id="PS50097"/>
    </source>
</evidence>
<evidence type="ECO:0000256" key="3">
    <source>
        <dbReference type="ARBA" id="ARBA00006907"/>
    </source>
</evidence>
<dbReference type="OMA" id="RNFACER"/>
<feature type="compositionally biased region" description="Polar residues" evidence="9">
    <location>
        <begin position="283"/>
        <end position="292"/>
    </location>
</feature>
<comment type="subcellular location">
    <subcellularLocation>
        <location evidence="1">Cytoplasm</location>
        <location evidence="1">Myofibril</location>
        <location evidence="1">Sarcomere</location>
        <location evidence="1">A band</location>
    </subcellularLocation>
    <subcellularLocation>
        <location evidence="2">Cytoplasm</location>
        <location evidence="2">Myofibril</location>
        <location evidence="2">Sarcomere</location>
        <location evidence="2">I band</location>
    </subcellularLocation>
</comment>
<dbReference type="Pfam" id="PF24681">
    <property type="entry name" value="Kelch_KLHDC2_KLHL20_DRC7"/>
    <property type="match status" value="1"/>
</dbReference>
<dbReference type="Proteomes" id="UP000287033">
    <property type="component" value="Unassembled WGS sequence"/>
</dbReference>
<dbReference type="InterPro" id="IPR017096">
    <property type="entry name" value="BTB-kelch_protein"/>
</dbReference>
<dbReference type="EMBL" id="BEZZ01000555">
    <property type="protein sequence ID" value="GCC33943.1"/>
    <property type="molecule type" value="Genomic_DNA"/>
</dbReference>
<keyword evidence="6" id="KW-0963">Cytoplasm</keyword>
<dbReference type="SMART" id="SM00612">
    <property type="entry name" value="Kelch"/>
    <property type="match status" value="4"/>
</dbReference>
<dbReference type="Pfam" id="PF00651">
    <property type="entry name" value="BTB"/>
    <property type="match status" value="1"/>
</dbReference>
<evidence type="ECO:0000256" key="4">
    <source>
        <dbReference type="ARBA" id="ARBA00022441"/>
    </source>
</evidence>
<dbReference type="Gene3D" id="1.25.40.420">
    <property type="match status" value="1"/>
</dbReference>
<evidence type="ECO:0000256" key="5">
    <source>
        <dbReference type="ARBA" id="ARBA00022473"/>
    </source>
</evidence>
<feature type="region of interest" description="Disordered" evidence="9">
    <location>
        <begin position="260"/>
        <end position="307"/>
    </location>
</feature>
<keyword evidence="5" id="KW-0217">Developmental protein</keyword>
<proteinExistence type="inferred from homology"/>
<evidence type="ECO:0000256" key="2">
    <source>
        <dbReference type="ARBA" id="ARBA00004355"/>
    </source>
</evidence>
<evidence type="ECO:0000256" key="8">
    <source>
        <dbReference type="ARBA" id="ARBA00022786"/>
    </source>
</evidence>
<evidence type="ECO:0000313" key="11">
    <source>
        <dbReference type="EMBL" id="GCC33943.1"/>
    </source>
</evidence>
<keyword evidence="8" id="KW-0833">Ubl conjugation pathway</keyword>
<evidence type="ECO:0000256" key="1">
    <source>
        <dbReference type="ARBA" id="ARBA00004161"/>
    </source>
</evidence>
<dbReference type="STRING" id="137246.A0A401SUA4"/>